<feature type="transmembrane region" description="Helical" evidence="6">
    <location>
        <begin position="488"/>
        <end position="519"/>
    </location>
</feature>
<keyword evidence="7" id="KW-0732">Signal</keyword>
<dbReference type="RefSeq" id="WP_057951959.1">
    <property type="nucleotide sequence ID" value="NZ_CP013118.1"/>
</dbReference>
<dbReference type="PANTHER" id="PTHR43478:SF1">
    <property type="entry name" value="NA+_H+ ANTIPORTER NHAC-LIKE C-TERMINAL DOMAIN-CONTAINING PROTEIN"/>
    <property type="match status" value="1"/>
</dbReference>
<keyword evidence="3 6" id="KW-0812">Transmembrane</keyword>
<accession>A0A0S2HWE7</accession>
<keyword evidence="4 6" id="KW-1133">Transmembrane helix</keyword>
<feature type="transmembrane region" description="Helical" evidence="6">
    <location>
        <begin position="412"/>
        <end position="430"/>
    </location>
</feature>
<keyword evidence="10" id="KW-1185">Reference proteome</keyword>
<dbReference type="KEGG" id="blq:L21SP5_00739"/>
<dbReference type="Proteomes" id="UP000064893">
    <property type="component" value="Chromosome"/>
</dbReference>
<sequence length="631" mass="69618" precursor="true">MIRLLVLSFLVLLISPILNAQCELNNLTNTEDFAIEWPGFIIQDIPASIEIRPKRSGDTIIVIFPSGKTKKVVGEDGHYELHFTKSGIYKAQFGGKHFKEKLRVMPLWYSILPPLIAILFAMLFKEVLTALLIGLLSGTAAITWYSGDSHFGTAFVKGFFDIIDNRVIHTIADSGHASVIVFSLMIGAVVQIIRKNGGMRGLVKRLARKISTQRKGMFFTWFMGVLIFFDDYANTLVVGNTVRPVTDRLKISREKLAYIVDSTAAPVACLAFVTTWIGVELSYIQEGLNQLATDISPYQLFLQSLPYRFYPFLALIFILFMIYLRRDFGPMHTAEVKAKKLDFNNSEAIVKADKDIQTSHWLNAIIPVAIIIFGTFTGLVITGYDSSVWGDEGLSFMRQLSLTIGESDAFKALLWSSMLAVLVAFFMSVAQKLLTLRQSSDAIIDGFRSMLSAIVILILAWSLASITQELHTAQFLAGILSSLKSLPGLLPAITFILGALVAFSTGSSWGTMAILYPLLMPVTWKIGEMAGMPIPEINLLLAQMVSGILAGAVLGDHCSPISDTTILSSLASDCDHIEHVRTQMPYALTVGGTALFIGLVPLIWKVSPWITYPVSIASLYLIMRFFGKKVA</sequence>
<feature type="transmembrane region" description="Helical" evidence="6">
    <location>
        <begin position="256"/>
        <end position="279"/>
    </location>
</feature>
<evidence type="ECO:0000256" key="1">
    <source>
        <dbReference type="ARBA" id="ARBA00004651"/>
    </source>
</evidence>
<gene>
    <name evidence="9" type="primary">mleN_1</name>
    <name evidence="9" type="ORF">L21SP5_00739</name>
</gene>
<evidence type="ECO:0000313" key="10">
    <source>
        <dbReference type="Proteomes" id="UP000064893"/>
    </source>
</evidence>
<organism evidence="9 10">
    <name type="scientific">Salinivirga cyanobacteriivorans</name>
    <dbReference type="NCBI Taxonomy" id="1307839"/>
    <lineage>
        <taxon>Bacteria</taxon>
        <taxon>Pseudomonadati</taxon>
        <taxon>Bacteroidota</taxon>
        <taxon>Bacteroidia</taxon>
        <taxon>Bacteroidales</taxon>
        <taxon>Salinivirgaceae</taxon>
        <taxon>Salinivirga</taxon>
    </lineage>
</organism>
<dbReference type="Pfam" id="PF03553">
    <property type="entry name" value="Na_H_antiporter"/>
    <property type="match status" value="1"/>
</dbReference>
<feature type="domain" description="Na+/H+ antiporter NhaC-like C-terminal" evidence="8">
    <location>
        <begin position="268"/>
        <end position="599"/>
    </location>
</feature>
<evidence type="ECO:0000256" key="6">
    <source>
        <dbReference type="SAM" id="Phobius"/>
    </source>
</evidence>
<dbReference type="GO" id="GO:0005886">
    <property type="term" value="C:plasma membrane"/>
    <property type="evidence" value="ECO:0007669"/>
    <property type="project" value="UniProtKB-SubCell"/>
</dbReference>
<dbReference type="PANTHER" id="PTHR43478">
    <property type="entry name" value="NA+/H+ ANTIPORTER-RELATED"/>
    <property type="match status" value="1"/>
</dbReference>
<evidence type="ECO:0000256" key="5">
    <source>
        <dbReference type="ARBA" id="ARBA00023136"/>
    </source>
</evidence>
<proteinExistence type="predicted"/>
<evidence type="ECO:0000256" key="4">
    <source>
        <dbReference type="ARBA" id="ARBA00022989"/>
    </source>
</evidence>
<evidence type="ECO:0000256" key="3">
    <source>
        <dbReference type="ARBA" id="ARBA00022692"/>
    </source>
</evidence>
<name>A0A0S2HWE7_9BACT</name>
<feature type="transmembrane region" description="Helical" evidence="6">
    <location>
        <begin position="610"/>
        <end position="627"/>
    </location>
</feature>
<evidence type="ECO:0000256" key="7">
    <source>
        <dbReference type="SAM" id="SignalP"/>
    </source>
</evidence>
<dbReference type="AlphaFoldDB" id="A0A0S2HWE7"/>
<dbReference type="PATRIC" id="fig|1307839.3.peg.783"/>
<feature type="transmembrane region" description="Helical" evidence="6">
    <location>
        <begin position="107"/>
        <end position="124"/>
    </location>
</feature>
<comment type="subcellular location">
    <subcellularLocation>
        <location evidence="1">Cell membrane</location>
        <topology evidence="1">Multi-pass membrane protein</topology>
    </subcellularLocation>
</comment>
<dbReference type="InterPro" id="IPR018461">
    <property type="entry name" value="Na/H_Antiport_NhaC-like_C"/>
</dbReference>
<feature type="transmembrane region" description="Helical" evidence="6">
    <location>
        <begin position="450"/>
        <end position="468"/>
    </location>
</feature>
<dbReference type="STRING" id="1307839.L21SP5_00739"/>
<evidence type="ECO:0000259" key="8">
    <source>
        <dbReference type="Pfam" id="PF03553"/>
    </source>
</evidence>
<keyword evidence="5 6" id="KW-0472">Membrane</keyword>
<reference evidence="9 10" key="1">
    <citation type="submission" date="2015-11" db="EMBL/GenBank/DDBJ databases">
        <title>Description and complete genome sequence of a novel strain predominating in hypersaline microbial mats and representing a new family of the Bacteriodetes phylum.</title>
        <authorList>
            <person name="Spring S."/>
            <person name="Bunk B."/>
            <person name="Sproer C."/>
            <person name="Klenk H.-P."/>
        </authorList>
    </citation>
    <scope>NUCLEOTIDE SEQUENCE [LARGE SCALE GENOMIC DNA]</scope>
    <source>
        <strain evidence="9 10">L21-Spi-D4</strain>
    </source>
</reference>
<evidence type="ECO:0000313" key="9">
    <source>
        <dbReference type="EMBL" id="ALO14411.1"/>
    </source>
</evidence>
<feature type="transmembrane region" description="Helical" evidence="6">
    <location>
        <begin position="131"/>
        <end position="147"/>
    </location>
</feature>
<feature type="transmembrane region" description="Helical" evidence="6">
    <location>
        <begin position="307"/>
        <end position="324"/>
    </location>
</feature>
<feature type="transmembrane region" description="Helical" evidence="6">
    <location>
        <begin position="361"/>
        <end position="384"/>
    </location>
</feature>
<keyword evidence="2" id="KW-1003">Cell membrane</keyword>
<dbReference type="EMBL" id="CP013118">
    <property type="protein sequence ID" value="ALO14411.1"/>
    <property type="molecule type" value="Genomic_DNA"/>
</dbReference>
<feature type="chain" id="PRO_5006599357" evidence="7">
    <location>
        <begin position="21"/>
        <end position="631"/>
    </location>
</feature>
<feature type="transmembrane region" description="Helical" evidence="6">
    <location>
        <begin position="167"/>
        <end position="190"/>
    </location>
</feature>
<dbReference type="OrthoDB" id="9762978at2"/>
<feature type="transmembrane region" description="Helical" evidence="6">
    <location>
        <begin position="586"/>
        <end position="604"/>
    </location>
</feature>
<protein>
    <submittedName>
        <fullName evidence="9">Malate-2H(+)/Na(+)-lactate antiporter</fullName>
    </submittedName>
</protein>
<evidence type="ECO:0000256" key="2">
    <source>
        <dbReference type="ARBA" id="ARBA00022475"/>
    </source>
</evidence>
<feature type="signal peptide" evidence="7">
    <location>
        <begin position="1"/>
        <end position="20"/>
    </location>
</feature>